<dbReference type="Proteomes" id="UP000580910">
    <property type="component" value="Unassembled WGS sequence"/>
</dbReference>
<dbReference type="RefSeq" id="WP_246377166.1">
    <property type="nucleotide sequence ID" value="NZ_JACGXA010000001.1"/>
</dbReference>
<dbReference type="AlphaFoldDB" id="A0A7W3J0V6"/>
<reference evidence="2 3" key="1">
    <citation type="submission" date="2020-07" db="EMBL/GenBank/DDBJ databases">
        <title>Sequencing the genomes of 1000 actinobacteria strains.</title>
        <authorList>
            <person name="Klenk H.-P."/>
        </authorList>
    </citation>
    <scope>NUCLEOTIDE SEQUENCE [LARGE SCALE GENOMIC DNA]</scope>
    <source>
        <strain evidence="2 3">DSM 21349</strain>
    </source>
</reference>
<feature type="region of interest" description="Disordered" evidence="1">
    <location>
        <begin position="101"/>
        <end position="120"/>
    </location>
</feature>
<evidence type="ECO:0000256" key="1">
    <source>
        <dbReference type="SAM" id="MobiDB-lite"/>
    </source>
</evidence>
<gene>
    <name evidence="2" type="ORF">FB382_002345</name>
</gene>
<evidence type="ECO:0008006" key="4">
    <source>
        <dbReference type="Google" id="ProtNLM"/>
    </source>
</evidence>
<dbReference type="EMBL" id="JACGXA010000001">
    <property type="protein sequence ID" value="MBA8804054.1"/>
    <property type="molecule type" value="Genomic_DNA"/>
</dbReference>
<evidence type="ECO:0000313" key="2">
    <source>
        <dbReference type="EMBL" id="MBA8804054.1"/>
    </source>
</evidence>
<comment type="caution">
    <text evidence="2">The sequence shown here is derived from an EMBL/GenBank/DDBJ whole genome shotgun (WGS) entry which is preliminary data.</text>
</comment>
<evidence type="ECO:0000313" key="3">
    <source>
        <dbReference type="Proteomes" id="UP000580910"/>
    </source>
</evidence>
<organism evidence="2 3">
    <name type="scientific">Nocardioides ginsengisegetis</name>
    <dbReference type="NCBI Taxonomy" id="661491"/>
    <lineage>
        <taxon>Bacteria</taxon>
        <taxon>Bacillati</taxon>
        <taxon>Actinomycetota</taxon>
        <taxon>Actinomycetes</taxon>
        <taxon>Propionibacteriales</taxon>
        <taxon>Nocardioidaceae</taxon>
        <taxon>Nocardioides</taxon>
    </lineage>
</organism>
<name>A0A7W3J0V6_9ACTN</name>
<protein>
    <recommendedName>
        <fullName evidence="4">DUF4439 domain-containing protein</fullName>
    </recommendedName>
</protein>
<keyword evidence="3" id="KW-1185">Reference proteome</keyword>
<proteinExistence type="predicted"/>
<accession>A0A7W3J0V6</accession>
<feature type="compositionally biased region" description="Low complexity" evidence="1">
    <location>
        <begin position="104"/>
        <end position="120"/>
    </location>
</feature>
<sequence>MPVTPPVETPLPASRRGAIAALLLGSGVLAGCDLDLSGDGSGGPSASGSADPDAALVDRALAEIGDLAALVAAVSSDFPGLRGRLAPWAALHDAHREVLGGGTPSSAAAGAGSTPSFASTNEALTEVRGREQRGQRRLADWAVAAESGSLARLLACMSAGVAQRLAHDLAPTGAEVPA</sequence>